<organism evidence="1 2">
    <name type="scientific">Empedobacter tilapiae</name>
    <dbReference type="NCBI Taxonomy" id="2491114"/>
    <lineage>
        <taxon>Bacteria</taxon>
        <taxon>Pseudomonadati</taxon>
        <taxon>Bacteroidota</taxon>
        <taxon>Flavobacteriia</taxon>
        <taxon>Flavobacteriales</taxon>
        <taxon>Weeksellaceae</taxon>
        <taxon>Empedobacter</taxon>
    </lineage>
</organism>
<sequence length="130" mass="15501">MKIIKAIVLILVFVISSCNDNYKKEYYIDQSVKLYELKCEDKFYLTFDKCSCNSIPKNYFIPIVNDSDGFYEFHIKNNNPKIEIVALYSNFHKFGNIEKYANFKTIDDNSYYQDSIINNKNYQVFRGYIK</sequence>
<dbReference type="AlphaFoldDB" id="A0A4Z1C1B6"/>
<proteinExistence type="predicted"/>
<reference evidence="1 2" key="1">
    <citation type="submission" date="2019-03" db="EMBL/GenBank/DDBJ databases">
        <title>Empedobacter tilapiae sp. nov., isolated from an intestine of Nile tilapia Oreochromis niloticus.</title>
        <authorList>
            <person name="Kim Y.-O."/>
            <person name="Yoon J.-H."/>
        </authorList>
    </citation>
    <scope>NUCLEOTIDE SEQUENCE [LARGE SCALE GENOMIC DNA]</scope>
    <source>
        <strain evidence="1 2">MRS2</strain>
    </source>
</reference>
<dbReference type="EMBL" id="SRPE01000008">
    <property type="protein sequence ID" value="TGN26171.1"/>
    <property type="molecule type" value="Genomic_DNA"/>
</dbReference>
<dbReference type="Proteomes" id="UP000297998">
    <property type="component" value="Unassembled WGS sequence"/>
</dbReference>
<protein>
    <recommendedName>
        <fullName evidence="3">Lipoprotein</fullName>
    </recommendedName>
</protein>
<keyword evidence="2" id="KW-1185">Reference proteome</keyword>
<accession>A0A4Z1C1B6</accession>
<gene>
    <name evidence="1" type="ORF">E4J94_12555</name>
</gene>
<name>A0A4Z1C1B6_9FLAO</name>
<evidence type="ECO:0000313" key="1">
    <source>
        <dbReference type="EMBL" id="TGN26171.1"/>
    </source>
</evidence>
<dbReference type="PROSITE" id="PS51257">
    <property type="entry name" value="PROKAR_LIPOPROTEIN"/>
    <property type="match status" value="1"/>
</dbReference>
<evidence type="ECO:0000313" key="2">
    <source>
        <dbReference type="Proteomes" id="UP000297998"/>
    </source>
</evidence>
<dbReference type="RefSeq" id="WP_135836141.1">
    <property type="nucleotide sequence ID" value="NZ_SRPE01000008.1"/>
</dbReference>
<dbReference type="OrthoDB" id="1236981at2"/>
<comment type="caution">
    <text evidence="1">The sequence shown here is derived from an EMBL/GenBank/DDBJ whole genome shotgun (WGS) entry which is preliminary data.</text>
</comment>
<evidence type="ECO:0008006" key="3">
    <source>
        <dbReference type="Google" id="ProtNLM"/>
    </source>
</evidence>